<evidence type="ECO:0000313" key="2">
    <source>
        <dbReference type="Proteomes" id="UP000502549"/>
    </source>
</evidence>
<dbReference type="AlphaFoldDB" id="A0A7Z3GRQ1"/>
<dbReference type="EMBL" id="CP048833">
    <property type="protein sequence ID" value="QJP10455.1"/>
    <property type="molecule type" value="Genomic_DNA"/>
</dbReference>
<keyword evidence="2" id="KW-1185">Reference proteome</keyword>
<sequence length="97" mass="10357">MRLNTTPRVGVADPLLQRELREHADMVNRLAEGRISAQYSAVPSAPTAGVYFQGDFVANSAPTELGTAGSKYVIEGWVCVASGSPGTFVQKRFLTGN</sequence>
<dbReference type="RefSeq" id="WP_169940251.1">
    <property type="nucleotide sequence ID" value="NZ_CP048833.1"/>
</dbReference>
<gene>
    <name evidence="1" type="ORF">G4G71_22145</name>
</gene>
<name>A0A7Z3GRQ1_9PSED</name>
<organism evidence="1 2">
    <name type="scientific">Pseudomonas multiresinivorans</name>
    <dbReference type="NCBI Taxonomy" id="95301"/>
    <lineage>
        <taxon>Bacteria</taxon>
        <taxon>Pseudomonadati</taxon>
        <taxon>Pseudomonadota</taxon>
        <taxon>Gammaproteobacteria</taxon>
        <taxon>Pseudomonadales</taxon>
        <taxon>Pseudomonadaceae</taxon>
        <taxon>Pseudomonas</taxon>
    </lineage>
</organism>
<protein>
    <submittedName>
        <fullName evidence="1">Uncharacterized protein</fullName>
    </submittedName>
</protein>
<reference evidence="1 2" key="1">
    <citation type="submission" date="2020-02" db="EMBL/GenBank/DDBJ databases">
        <title>Complete genome sequence of Pseudomonas multiresinivorans ORNL1.</title>
        <authorList>
            <person name="Podar M."/>
        </authorList>
    </citation>
    <scope>NUCLEOTIDE SEQUENCE [LARGE SCALE GENOMIC DNA]</scope>
    <source>
        <strain evidence="2">populi</strain>
    </source>
</reference>
<accession>A0A7Z3GRQ1</accession>
<dbReference type="Proteomes" id="UP000502549">
    <property type="component" value="Chromosome"/>
</dbReference>
<evidence type="ECO:0000313" key="1">
    <source>
        <dbReference type="EMBL" id="QJP10455.1"/>
    </source>
</evidence>
<proteinExistence type="predicted"/>
<dbReference type="KEGG" id="pmui:G4G71_22145"/>